<evidence type="ECO:0000313" key="2">
    <source>
        <dbReference type="EMBL" id="OBA79903.1"/>
    </source>
</evidence>
<comment type="caution">
    <text evidence="2">The sequence shown here is derived from an EMBL/GenBank/DDBJ whole genome shotgun (WGS) entry which is preliminary data.</text>
</comment>
<gene>
    <name evidence="2" type="ORF">A5642_03130</name>
</gene>
<evidence type="ECO:0000313" key="3">
    <source>
        <dbReference type="Proteomes" id="UP000093962"/>
    </source>
</evidence>
<sequence>MLSLEEISDRLEIQQLLVAYSTAIDTRQFDDLAKVFTPDAYIDYRAMGGIDGHFPEVKEWLAQVLPNFPAYAHMLGNFDVTITGDTAKSRTICFNPMVLHTGASEATGQGSAEADAQPQVLFCGLWYEDEFVRTAEGWRMTRRVETKCFDRVV</sequence>
<protein>
    <recommendedName>
        <fullName evidence="1">SnoaL-like domain-containing protein</fullName>
    </recommendedName>
</protein>
<dbReference type="AlphaFoldDB" id="A0A1A0M4W6"/>
<dbReference type="EMBL" id="LZSF01000247">
    <property type="protein sequence ID" value="OBA79903.1"/>
    <property type="molecule type" value="Genomic_DNA"/>
</dbReference>
<dbReference type="Gene3D" id="3.10.450.50">
    <property type="match status" value="1"/>
</dbReference>
<dbReference type="InterPro" id="IPR032710">
    <property type="entry name" value="NTF2-like_dom_sf"/>
</dbReference>
<dbReference type="CDD" id="cd00531">
    <property type="entry name" value="NTF2_like"/>
    <property type="match status" value="1"/>
</dbReference>
<dbReference type="OrthoDB" id="981191at2"/>
<dbReference type="SUPFAM" id="SSF54427">
    <property type="entry name" value="NTF2-like"/>
    <property type="match status" value="1"/>
</dbReference>
<evidence type="ECO:0000259" key="1">
    <source>
        <dbReference type="Pfam" id="PF13577"/>
    </source>
</evidence>
<reference evidence="2 3" key="1">
    <citation type="submission" date="2016-06" db="EMBL/GenBank/DDBJ databases">
        <authorList>
            <person name="Kjaerup R.B."/>
            <person name="Dalgaard T.S."/>
            <person name="Juul-Madsen H.R."/>
        </authorList>
    </citation>
    <scope>NUCLEOTIDE SEQUENCE [LARGE SCALE GENOMIC DNA]</scope>
    <source>
        <strain evidence="2 3">1199456.5</strain>
    </source>
</reference>
<dbReference type="RefSeq" id="WP_064860482.1">
    <property type="nucleotide sequence ID" value="NZ_JAPMJT010000004.1"/>
</dbReference>
<dbReference type="Proteomes" id="UP000093962">
    <property type="component" value="Unassembled WGS sequence"/>
</dbReference>
<proteinExistence type="predicted"/>
<accession>A0A1A0M4W6</accession>
<organism evidence="2 3">
    <name type="scientific">Mycolicibacterium mucogenicum</name>
    <name type="common">Mycobacterium mucogenicum</name>
    <dbReference type="NCBI Taxonomy" id="56689"/>
    <lineage>
        <taxon>Bacteria</taxon>
        <taxon>Bacillati</taxon>
        <taxon>Actinomycetota</taxon>
        <taxon>Actinomycetes</taxon>
        <taxon>Mycobacteriales</taxon>
        <taxon>Mycobacteriaceae</taxon>
        <taxon>Mycolicibacterium</taxon>
    </lineage>
</organism>
<dbReference type="InterPro" id="IPR037401">
    <property type="entry name" value="SnoaL-like"/>
</dbReference>
<dbReference type="Pfam" id="PF13577">
    <property type="entry name" value="SnoaL_4"/>
    <property type="match status" value="1"/>
</dbReference>
<feature type="domain" description="SnoaL-like" evidence="1">
    <location>
        <begin position="5"/>
        <end position="143"/>
    </location>
</feature>
<name>A0A1A0M4W6_MYCMU</name>